<organism evidence="3 4">
    <name type="scientific">Pseudomonas protegens</name>
    <dbReference type="NCBI Taxonomy" id="380021"/>
    <lineage>
        <taxon>Bacteria</taxon>
        <taxon>Pseudomonadati</taxon>
        <taxon>Pseudomonadota</taxon>
        <taxon>Gammaproteobacteria</taxon>
        <taxon>Pseudomonadales</taxon>
        <taxon>Pseudomonadaceae</taxon>
        <taxon>Pseudomonas</taxon>
    </lineage>
</organism>
<dbReference type="Pfam" id="PF06864">
    <property type="entry name" value="PAP_PilO"/>
    <property type="match status" value="1"/>
</dbReference>
<evidence type="ECO:0000313" key="3">
    <source>
        <dbReference type="EMBL" id="PUA41489.1"/>
    </source>
</evidence>
<comment type="caution">
    <text evidence="3">The sequence shown here is derived from an EMBL/GenBank/DDBJ whole genome shotgun (WGS) entry which is preliminary data.</text>
</comment>
<proteinExistence type="predicted"/>
<protein>
    <recommendedName>
        <fullName evidence="5">Type 4b pilus protein PilO2</fullName>
    </recommendedName>
</protein>
<keyword evidence="2" id="KW-0472">Membrane</keyword>
<dbReference type="RefSeq" id="WP_108546391.1">
    <property type="nucleotide sequence ID" value="NZ_PYJM01000012.1"/>
</dbReference>
<gene>
    <name evidence="3" type="ORF">C5U62_31465</name>
</gene>
<reference evidence="3 4" key="1">
    <citation type="submission" date="2018-03" db="EMBL/GenBank/DDBJ databases">
        <title>Draft genome sequence of the plant growth promoting rhizobacterium Pseudomonas protegens strain BNJ-SS-45 isolated from wheat (Triticum aestivum) rhizosphere.</title>
        <authorList>
            <person name="Bajpai A."/>
            <person name="Shende K."/>
            <person name="Meena N."/>
            <person name="Upadhyayula S.R."/>
            <person name="Suravajhala P."/>
            <person name="Medicherla K.M."/>
            <person name="Johri B.N."/>
        </authorList>
    </citation>
    <scope>NUCLEOTIDE SEQUENCE [LARGE SCALE GENOMIC DNA]</scope>
    <source>
        <strain evidence="3 4">BNJ-SS-45</strain>
    </source>
</reference>
<keyword evidence="2" id="KW-0812">Transmembrane</keyword>
<dbReference type="InterPro" id="IPR009663">
    <property type="entry name" value="PAP_PilO"/>
</dbReference>
<name>A0A2T6GBF7_9PSED</name>
<feature type="coiled-coil region" evidence="1">
    <location>
        <begin position="206"/>
        <end position="233"/>
    </location>
</feature>
<dbReference type="Proteomes" id="UP000244178">
    <property type="component" value="Unassembled WGS sequence"/>
</dbReference>
<evidence type="ECO:0000256" key="2">
    <source>
        <dbReference type="SAM" id="Phobius"/>
    </source>
</evidence>
<evidence type="ECO:0000256" key="1">
    <source>
        <dbReference type="SAM" id="Coils"/>
    </source>
</evidence>
<dbReference type="EMBL" id="PYJM01000012">
    <property type="protein sequence ID" value="PUA41489.1"/>
    <property type="molecule type" value="Genomic_DNA"/>
</dbReference>
<accession>A0A2T6GBF7</accession>
<dbReference type="AlphaFoldDB" id="A0A2T6GBF7"/>
<sequence>MKGIVEATAVVRGKSAFLAGVGWEPFAFEQRRSLKRLARSKGADALASYRYRDEKGKAHLVVGLARLRDLALPRRVSRVYALGLLVSAQLGGGGYAIFALAAGRYAFVGSLGGLLLSDMVGDRAAVEQALETFTTFNPEPDGGWQRFAPEDWSLPGCQPFDLDSLLQARSFPSTARLRSVSLKKPVVGLATAALLVVGSYVAWSLYTEHQLQVQQEEQRRALLAQQQAQQEAAKIVPPWTTAPRVQRLVDACVERWQAAPLSLAGWVFKQAQCSQDGNIRLAYRKPAGGTVGDFAYRVGQLYAGRSSAFFNLPADGETGGFSLGLRLDETRDERPLPSAEAQLRRLTSFAQHMRLNLSLTEEDNRRVTAAGEEAVMPWRVFGLALESSVAPSLLFAELDDVGVRFNTLTVVLNQGRLTYKVEGKVYANP</sequence>
<keyword evidence="1" id="KW-0175">Coiled coil</keyword>
<feature type="transmembrane region" description="Helical" evidence="2">
    <location>
        <begin position="79"/>
        <end position="101"/>
    </location>
</feature>
<evidence type="ECO:0008006" key="5">
    <source>
        <dbReference type="Google" id="ProtNLM"/>
    </source>
</evidence>
<keyword evidence="2" id="KW-1133">Transmembrane helix</keyword>
<evidence type="ECO:0000313" key="4">
    <source>
        <dbReference type="Proteomes" id="UP000244178"/>
    </source>
</evidence>